<protein>
    <recommendedName>
        <fullName evidence="4 9">Trigger factor</fullName>
        <shortName evidence="9">TF</shortName>
        <ecNumber evidence="3 9">5.2.1.8</ecNumber>
    </recommendedName>
    <alternativeName>
        <fullName evidence="8 9">PPIase</fullName>
    </alternativeName>
</protein>
<dbReference type="InterPro" id="IPR001179">
    <property type="entry name" value="PPIase_FKBP_dom"/>
</dbReference>
<evidence type="ECO:0000259" key="11">
    <source>
        <dbReference type="Pfam" id="PF05697"/>
    </source>
</evidence>
<dbReference type="SUPFAM" id="SSF102735">
    <property type="entry name" value="Trigger factor ribosome-binding domain"/>
    <property type="match status" value="1"/>
</dbReference>
<dbReference type="InterPro" id="IPR037041">
    <property type="entry name" value="Trigger_fac_C_sf"/>
</dbReference>
<keyword evidence="9" id="KW-0131">Cell cycle</keyword>
<dbReference type="GO" id="GO:0043022">
    <property type="term" value="F:ribosome binding"/>
    <property type="evidence" value="ECO:0007669"/>
    <property type="project" value="TreeGrafter"/>
</dbReference>
<evidence type="ECO:0000256" key="2">
    <source>
        <dbReference type="ARBA" id="ARBA00005464"/>
    </source>
</evidence>
<dbReference type="GO" id="GO:0005737">
    <property type="term" value="C:cytoplasm"/>
    <property type="evidence" value="ECO:0007669"/>
    <property type="project" value="UniProtKB-SubCell"/>
</dbReference>
<comment type="subcellular location">
    <subcellularLocation>
        <location evidence="9">Cytoplasm</location>
    </subcellularLocation>
    <text evidence="9">About half TF is bound to the ribosome near the polypeptide exit tunnel while the other half is free in the cytoplasm.</text>
</comment>
<evidence type="ECO:0000256" key="7">
    <source>
        <dbReference type="ARBA" id="ARBA00023235"/>
    </source>
</evidence>
<dbReference type="InterPro" id="IPR027304">
    <property type="entry name" value="Trigger_fact/SurA_dom_sf"/>
</dbReference>
<evidence type="ECO:0000256" key="3">
    <source>
        <dbReference type="ARBA" id="ARBA00013194"/>
    </source>
</evidence>
<feature type="domain" description="PPIase FKBP-type" evidence="10">
    <location>
        <begin position="185"/>
        <end position="232"/>
    </location>
</feature>
<dbReference type="HAMAP" id="MF_00303">
    <property type="entry name" value="Trigger_factor_Tig"/>
    <property type="match status" value="1"/>
</dbReference>
<dbReference type="GO" id="GO:0043335">
    <property type="term" value="P:protein unfolding"/>
    <property type="evidence" value="ECO:0007669"/>
    <property type="project" value="TreeGrafter"/>
</dbReference>
<dbReference type="GO" id="GO:0051083">
    <property type="term" value="P:'de novo' cotranslational protein folding"/>
    <property type="evidence" value="ECO:0007669"/>
    <property type="project" value="TreeGrafter"/>
</dbReference>
<keyword evidence="6 9" id="KW-0143">Chaperone</keyword>
<evidence type="ECO:0000256" key="1">
    <source>
        <dbReference type="ARBA" id="ARBA00000971"/>
    </source>
</evidence>
<gene>
    <name evidence="9 13" type="primary">tig</name>
    <name evidence="13" type="ORF">ENW00_01605</name>
</gene>
<dbReference type="GO" id="GO:0003755">
    <property type="term" value="F:peptidyl-prolyl cis-trans isomerase activity"/>
    <property type="evidence" value="ECO:0007669"/>
    <property type="project" value="UniProtKB-UniRule"/>
</dbReference>
<dbReference type="GO" id="GO:0015031">
    <property type="term" value="P:protein transport"/>
    <property type="evidence" value="ECO:0007669"/>
    <property type="project" value="UniProtKB-UniRule"/>
</dbReference>
<dbReference type="PANTHER" id="PTHR30560:SF3">
    <property type="entry name" value="TRIGGER FACTOR-LIKE PROTEIN TIG, CHLOROPLASTIC"/>
    <property type="match status" value="1"/>
</dbReference>
<evidence type="ECO:0000259" key="12">
    <source>
        <dbReference type="Pfam" id="PF05698"/>
    </source>
</evidence>
<proteinExistence type="inferred from homology"/>
<comment type="similarity">
    <text evidence="2 9">Belongs to the FKBP-type PPIase family. Tig subfamily.</text>
</comment>
<dbReference type="Pfam" id="PF05697">
    <property type="entry name" value="Trigger_N"/>
    <property type="match status" value="1"/>
</dbReference>
<evidence type="ECO:0000256" key="9">
    <source>
        <dbReference type="HAMAP-Rule" id="MF_00303"/>
    </source>
</evidence>
<dbReference type="EMBL" id="DTIN01000009">
    <property type="protein sequence ID" value="HFX12838.1"/>
    <property type="molecule type" value="Genomic_DNA"/>
</dbReference>
<name>A0A7C3RH96_DICTH</name>
<dbReference type="InterPro" id="IPR008880">
    <property type="entry name" value="Trigger_fac_C"/>
</dbReference>
<evidence type="ECO:0000259" key="10">
    <source>
        <dbReference type="Pfam" id="PF00254"/>
    </source>
</evidence>
<dbReference type="InterPro" id="IPR008881">
    <property type="entry name" value="Trigger_fac_ribosome-bd_bac"/>
</dbReference>
<comment type="caution">
    <text evidence="13">The sequence shown here is derived from an EMBL/GenBank/DDBJ whole genome shotgun (WGS) entry which is preliminary data.</text>
</comment>
<comment type="function">
    <text evidence="9">Involved in protein export. Acts as a chaperone by maintaining the newly synthesized protein in an open conformation. Functions as a peptidyl-prolyl cis-trans isomerase.</text>
</comment>
<feature type="domain" description="Trigger factor C-terminal" evidence="12">
    <location>
        <begin position="263"/>
        <end position="423"/>
    </location>
</feature>
<dbReference type="EC" id="5.2.1.8" evidence="3 9"/>
<evidence type="ECO:0000256" key="6">
    <source>
        <dbReference type="ARBA" id="ARBA00023186"/>
    </source>
</evidence>
<dbReference type="SUPFAM" id="SSF109998">
    <property type="entry name" value="Triger factor/SurA peptide-binding domain-like"/>
    <property type="match status" value="1"/>
</dbReference>
<dbReference type="SUPFAM" id="SSF54534">
    <property type="entry name" value="FKBP-like"/>
    <property type="match status" value="1"/>
</dbReference>
<dbReference type="Pfam" id="PF05698">
    <property type="entry name" value="Trigger_C"/>
    <property type="match status" value="1"/>
</dbReference>
<dbReference type="InterPro" id="IPR046357">
    <property type="entry name" value="PPIase_dom_sf"/>
</dbReference>
<accession>A0A7C3RH96</accession>
<sequence>MTINETNIKYDVEKLEGSRVKVNVEIDQSEREKSLEKAYKSLVKRIQVPGFRKGYTPRPILERYLGNETFESEAIKIVARETLEWFLNKGNVTPLQDPYFDIPDSWKEGENLKFSFVLEVPPEFKLGDYKGLNIRKEKVEVTEEEINRVIEQIELQLSKLNPVEEGQVEKGDVVYLERVKEDGTQLPPMWFTLNGKVFQELEDKILGMKPGEEKEFEITFPEGFYEKDLSGQTLKLKWKVNKIWRYEKPDQETFLQKVGAHSFEEFREKVRESIKEERERRSEDKAFSEIMSKILENTELDPPLSYVQYLAENIFREFVNDLTKRGMSLDNYLNEKGITKDEFIRNVIEDAKNRIRMEMILEKIAEVENISVSDQEIEDAIREIADSEGRDYEEIKKEIEKEDLINTLRRNLIREKVKKFLLEQNLIEEE</sequence>
<dbReference type="InterPro" id="IPR036611">
    <property type="entry name" value="Trigger_fac_ribosome-bd_sf"/>
</dbReference>
<dbReference type="Pfam" id="PF00254">
    <property type="entry name" value="FKBP_C"/>
    <property type="match status" value="1"/>
</dbReference>
<evidence type="ECO:0000256" key="8">
    <source>
        <dbReference type="ARBA" id="ARBA00029986"/>
    </source>
</evidence>
<evidence type="ECO:0000256" key="5">
    <source>
        <dbReference type="ARBA" id="ARBA00023110"/>
    </source>
</evidence>
<comment type="domain">
    <text evidence="9">Consists of 3 domains; the N-terminus binds the ribosome, the middle domain has PPIase activity, while the C-terminus has intrinsic chaperone activity on its own.</text>
</comment>
<keyword evidence="9" id="KW-0963">Cytoplasm</keyword>
<evidence type="ECO:0000313" key="13">
    <source>
        <dbReference type="EMBL" id="HFX12838.1"/>
    </source>
</evidence>
<dbReference type="InterPro" id="IPR005215">
    <property type="entry name" value="Trig_fac"/>
</dbReference>
<dbReference type="Gene3D" id="3.10.50.40">
    <property type="match status" value="1"/>
</dbReference>
<keyword evidence="9" id="KW-0132">Cell division</keyword>
<dbReference type="Gene3D" id="3.30.70.1050">
    <property type="entry name" value="Trigger factor ribosome-binding domain"/>
    <property type="match status" value="1"/>
</dbReference>
<feature type="domain" description="Trigger factor ribosome-binding bacterial" evidence="11">
    <location>
        <begin position="9"/>
        <end position="153"/>
    </location>
</feature>
<dbReference type="PIRSF" id="PIRSF003095">
    <property type="entry name" value="Trigger_factor"/>
    <property type="match status" value="1"/>
</dbReference>
<keyword evidence="5 9" id="KW-0697">Rotamase</keyword>
<dbReference type="AlphaFoldDB" id="A0A7C3RH96"/>
<dbReference type="Gene3D" id="1.10.3120.10">
    <property type="entry name" value="Trigger factor, C-terminal domain"/>
    <property type="match status" value="1"/>
</dbReference>
<keyword evidence="7 9" id="KW-0413">Isomerase</keyword>
<organism evidence="13">
    <name type="scientific">Dictyoglomus thermophilum</name>
    <dbReference type="NCBI Taxonomy" id="14"/>
    <lineage>
        <taxon>Bacteria</taxon>
        <taxon>Pseudomonadati</taxon>
        <taxon>Dictyoglomota</taxon>
        <taxon>Dictyoglomia</taxon>
        <taxon>Dictyoglomales</taxon>
        <taxon>Dictyoglomaceae</taxon>
        <taxon>Dictyoglomus</taxon>
    </lineage>
</organism>
<comment type="catalytic activity">
    <reaction evidence="1 9">
        <text>[protein]-peptidylproline (omega=180) = [protein]-peptidylproline (omega=0)</text>
        <dbReference type="Rhea" id="RHEA:16237"/>
        <dbReference type="Rhea" id="RHEA-COMP:10747"/>
        <dbReference type="Rhea" id="RHEA-COMP:10748"/>
        <dbReference type="ChEBI" id="CHEBI:83833"/>
        <dbReference type="ChEBI" id="CHEBI:83834"/>
        <dbReference type="EC" id="5.2.1.8"/>
    </reaction>
</comment>
<dbReference type="PANTHER" id="PTHR30560">
    <property type="entry name" value="TRIGGER FACTOR CHAPERONE AND PEPTIDYL-PROLYL CIS/TRANS ISOMERASE"/>
    <property type="match status" value="1"/>
</dbReference>
<dbReference type="GO" id="GO:0051301">
    <property type="term" value="P:cell division"/>
    <property type="evidence" value="ECO:0007669"/>
    <property type="project" value="UniProtKB-KW"/>
</dbReference>
<dbReference type="NCBIfam" id="TIGR00115">
    <property type="entry name" value="tig"/>
    <property type="match status" value="1"/>
</dbReference>
<dbReference type="GO" id="GO:0044183">
    <property type="term" value="F:protein folding chaperone"/>
    <property type="evidence" value="ECO:0007669"/>
    <property type="project" value="TreeGrafter"/>
</dbReference>
<reference evidence="13" key="1">
    <citation type="journal article" date="2020" name="mSystems">
        <title>Genome- and Community-Level Interaction Insights into Carbon Utilization and Element Cycling Functions of Hydrothermarchaeota in Hydrothermal Sediment.</title>
        <authorList>
            <person name="Zhou Z."/>
            <person name="Liu Y."/>
            <person name="Xu W."/>
            <person name="Pan J."/>
            <person name="Luo Z.H."/>
            <person name="Li M."/>
        </authorList>
    </citation>
    <scope>NUCLEOTIDE SEQUENCE [LARGE SCALE GENOMIC DNA]</scope>
    <source>
        <strain evidence="13">SpSt-81</strain>
    </source>
</reference>
<evidence type="ECO:0000256" key="4">
    <source>
        <dbReference type="ARBA" id="ARBA00016902"/>
    </source>
</evidence>